<proteinExistence type="inferred from homology"/>
<evidence type="ECO:0000256" key="14">
    <source>
        <dbReference type="ARBA" id="ARBA00022958"/>
    </source>
</evidence>
<evidence type="ECO:0000313" key="24">
    <source>
        <dbReference type="Proteomes" id="UP001185779"/>
    </source>
</evidence>
<dbReference type="EMBL" id="JAWLKI010000034">
    <property type="protein sequence ID" value="MDV6309768.1"/>
    <property type="molecule type" value="Genomic_DNA"/>
</dbReference>
<keyword evidence="9" id="KW-0479">Metal-binding</keyword>
<dbReference type="RefSeq" id="WP_006437817.1">
    <property type="nucleotide sequence ID" value="NZ_CP091855.1"/>
</dbReference>
<dbReference type="InterPro" id="IPR015795">
    <property type="entry name" value="Pyrv_Knase_C"/>
</dbReference>
<keyword evidence="13 19" id="KW-0460">Magnesium</keyword>
<dbReference type="PRINTS" id="PR01050">
    <property type="entry name" value="PYRUVTKNASE"/>
</dbReference>
<evidence type="ECO:0000256" key="17">
    <source>
        <dbReference type="ARBA" id="ARBA00048152"/>
    </source>
</evidence>
<evidence type="ECO:0000256" key="2">
    <source>
        <dbReference type="ARBA" id="ARBA00001958"/>
    </source>
</evidence>
<comment type="cofactor">
    <cofactor evidence="1">
        <name>Mg(2+)</name>
        <dbReference type="ChEBI" id="CHEBI:18420"/>
    </cofactor>
</comment>
<evidence type="ECO:0000256" key="15">
    <source>
        <dbReference type="ARBA" id="ARBA00023152"/>
    </source>
</evidence>
<dbReference type="InterPro" id="IPR040442">
    <property type="entry name" value="Pyrv_kinase-like_dom_sf"/>
</dbReference>
<feature type="domain" description="Pyruvate kinase barrel" evidence="20">
    <location>
        <begin position="3"/>
        <end position="325"/>
    </location>
</feature>
<evidence type="ECO:0000256" key="10">
    <source>
        <dbReference type="ARBA" id="ARBA00022741"/>
    </source>
</evidence>
<keyword evidence="10" id="KW-0547">Nucleotide-binding</keyword>
<keyword evidence="11 19" id="KW-0418">Kinase</keyword>
<dbReference type="InterPro" id="IPR015813">
    <property type="entry name" value="Pyrv/PenolPyrv_kinase-like_dom"/>
</dbReference>
<evidence type="ECO:0000313" key="25">
    <source>
        <dbReference type="Proteomes" id="UP001185922"/>
    </source>
</evidence>
<evidence type="ECO:0000256" key="8">
    <source>
        <dbReference type="ARBA" id="ARBA00022679"/>
    </source>
</evidence>
<gene>
    <name evidence="23" type="primary">pyk</name>
    <name evidence="22" type="ORF">R3P94_21105</name>
    <name evidence="23" type="ORF">R3Q15_15670</name>
</gene>
<sequence length="474" mass="51156">MTRRTKIVCTMGPATSSDERLKELVASGMDVARMNFSHGKHEDHAAVYARVRKASDAAEKAVGILADLQGPKIRLGRFDGCDGATVWETGEEIRITVDDVEGTHDRVSTTYKQLSEDASPGDRLLVDDGKVGLTVSSIDGNDVVCTVTEGGPVSNNKGLSLPGMSVSVPALSEKDIADLEFALGLGVDMIALSFVRSPSDIELVHEVMDRVGRRVPVIAKLEKPEAIENLEAIVLAFDAIMVARGDLGVELPLEQVPLVQKRAIQMARENAKPVIVATQMLDSMIENSRPTRAEASDVANAVLDGADAVMLSGETSVGKYPLETVRTMDRICRAVESGPRDVPPLSHVPRTKRGVISYAARDIGERLEVKALVAFTQSGDTVRRLARLHSRLPLLAFTPTQEVRSQLALSWGTETFIVNNVDTTDHMIDQVDHQLLRIGRLSEGDVVVIVAGAPPGTVGSTNLIHVHRIGEQDH</sequence>
<evidence type="ECO:0000256" key="3">
    <source>
        <dbReference type="ARBA" id="ARBA00004997"/>
    </source>
</evidence>
<evidence type="ECO:0000256" key="7">
    <source>
        <dbReference type="ARBA" id="ARBA00018587"/>
    </source>
</evidence>
<protein>
    <recommendedName>
        <fullName evidence="7 18">Pyruvate kinase</fullName>
        <ecNumber evidence="6 18">2.7.1.40</ecNumber>
    </recommendedName>
</protein>
<name>A0AAE4R7M0_9ACTN</name>
<reference evidence="23 24" key="1">
    <citation type="submission" date="2023-10" db="EMBL/GenBank/DDBJ databases">
        <title>Development of a sustainable strategy for remediation of hydrocarbon-contaminated territories based on the waste exchange concept.</title>
        <authorList>
            <person name="Krivoruchko A."/>
        </authorList>
    </citation>
    <scope>NUCLEOTIDE SEQUENCE</scope>
    <source>
        <strain evidence="22 24">IEGM 1266</strain>
        <strain evidence="23">IEGM 1279</strain>
    </source>
</reference>
<dbReference type="EMBL" id="JAWLKH010000017">
    <property type="protein sequence ID" value="MDV6313317.1"/>
    <property type="molecule type" value="Genomic_DNA"/>
</dbReference>
<dbReference type="NCBIfam" id="NF004886">
    <property type="entry name" value="PRK06247.1"/>
    <property type="match status" value="1"/>
</dbReference>
<dbReference type="SUPFAM" id="SSF51621">
    <property type="entry name" value="Phosphoenolpyruvate/pyruvate domain"/>
    <property type="match status" value="1"/>
</dbReference>
<dbReference type="InterPro" id="IPR036918">
    <property type="entry name" value="Pyrv_Knase_C_sf"/>
</dbReference>
<evidence type="ECO:0000256" key="18">
    <source>
        <dbReference type="NCBIfam" id="TIGR01064"/>
    </source>
</evidence>
<organism evidence="23 25">
    <name type="scientific">Gordonia amicalis</name>
    <dbReference type="NCBI Taxonomy" id="89053"/>
    <lineage>
        <taxon>Bacteria</taxon>
        <taxon>Bacillati</taxon>
        <taxon>Actinomycetota</taxon>
        <taxon>Actinomycetes</taxon>
        <taxon>Mycobacteriales</taxon>
        <taxon>Gordoniaceae</taxon>
        <taxon>Gordonia</taxon>
    </lineage>
</organism>
<dbReference type="Pfam" id="PF02887">
    <property type="entry name" value="PK_C"/>
    <property type="match status" value="1"/>
</dbReference>
<dbReference type="NCBIfam" id="TIGR01064">
    <property type="entry name" value="pyruv_kin"/>
    <property type="match status" value="1"/>
</dbReference>
<dbReference type="Gene3D" id="2.40.33.10">
    <property type="entry name" value="PK beta-barrel domain-like"/>
    <property type="match status" value="1"/>
</dbReference>
<dbReference type="FunFam" id="3.40.1380.20:FF:000009">
    <property type="entry name" value="Pyruvate kinase"/>
    <property type="match status" value="1"/>
</dbReference>
<keyword evidence="15 19" id="KW-0324">Glycolysis</keyword>
<keyword evidence="16 23" id="KW-0670">Pyruvate</keyword>
<comment type="catalytic activity">
    <reaction evidence="17 19">
        <text>pyruvate + ATP = phosphoenolpyruvate + ADP + H(+)</text>
        <dbReference type="Rhea" id="RHEA:18157"/>
        <dbReference type="ChEBI" id="CHEBI:15361"/>
        <dbReference type="ChEBI" id="CHEBI:15378"/>
        <dbReference type="ChEBI" id="CHEBI:30616"/>
        <dbReference type="ChEBI" id="CHEBI:58702"/>
        <dbReference type="ChEBI" id="CHEBI:456216"/>
        <dbReference type="EC" id="2.7.1.40"/>
    </reaction>
</comment>
<evidence type="ECO:0000313" key="23">
    <source>
        <dbReference type="EMBL" id="MDV6313317.1"/>
    </source>
</evidence>
<dbReference type="InterPro" id="IPR015793">
    <property type="entry name" value="Pyrv_Knase_brl"/>
</dbReference>
<dbReference type="Pfam" id="PF00224">
    <property type="entry name" value="PK"/>
    <property type="match status" value="1"/>
</dbReference>
<dbReference type="InterPro" id="IPR018209">
    <property type="entry name" value="Pyrv_Knase_AS"/>
</dbReference>
<dbReference type="InterPro" id="IPR001697">
    <property type="entry name" value="Pyr_Knase"/>
</dbReference>
<dbReference type="GO" id="GO:0030955">
    <property type="term" value="F:potassium ion binding"/>
    <property type="evidence" value="ECO:0007669"/>
    <property type="project" value="UniProtKB-UniRule"/>
</dbReference>
<dbReference type="InterPro" id="IPR011037">
    <property type="entry name" value="Pyrv_Knase-like_insert_dom_sf"/>
</dbReference>
<keyword evidence="12" id="KW-0067">ATP-binding</keyword>
<dbReference type="GO" id="GO:0000287">
    <property type="term" value="F:magnesium ion binding"/>
    <property type="evidence" value="ECO:0007669"/>
    <property type="project" value="UniProtKB-UniRule"/>
</dbReference>
<evidence type="ECO:0000313" key="22">
    <source>
        <dbReference type="EMBL" id="MDV6309768.1"/>
    </source>
</evidence>
<comment type="caution">
    <text evidence="23">The sequence shown here is derived from an EMBL/GenBank/DDBJ whole genome shotgun (WGS) entry which is preliminary data.</text>
</comment>
<dbReference type="Gene3D" id="3.20.20.60">
    <property type="entry name" value="Phosphoenolpyruvate-binding domains"/>
    <property type="match status" value="1"/>
</dbReference>
<comment type="cofactor">
    <cofactor evidence="2">
        <name>K(+)</name>
        <dbReference type="ChEBI" id="CHEBI:29103"/>
    </cofactor>
</comment>
<evidence type="ECO:0000256" key="16">
    <source>
        <dbReference type="ARBA" id="ARBA00023317"/>
    </source>
</evidence>
<evidence type="ECO:0000256" key="12">
    <source>
        <dbReference type="ARBA" id="ARBA00022840"/>
    </source>
</evidence>
<dbReference type="FunFam" id="2.40.33.10:FF:000001">
    <property type="entry name" value="Pyruvate kinase"/>
    <property type="match status" value="1"/>
</dbReference>
<evidence type="ECO:0000256" key="19">
    <source>
        <dbReference type="RuleBase" id="RU000504"/>
    </source>
</evidence>
<dbReference type="Gene3D" id="3.40.1380.20">
    <property type="entry name" value="Pyruvate kinase, C-terminal domain"/>
    <property type="match status" value="1"/>
</dbReference>
<evidence type="ECO:0000256" key="11">
    <source>
        <dbReference type="ARBA" id="ARBA00022777"/>
    </source>
</evidence>
<comment type="subunit">
    <text evidence="5">Homotetramer.</text>
</comment>
<dbReference type="SUPFAM" id="SSF50800">
    <property type="entry name" value="PK beta-barrel domain-like"/>
    <property type="match status" value="1"/>
</dbReference>
<evidence type="ECO:0000256" key="9">
    <source>
        <dbReference type="ARBA" id="ARBA00022723"/>
    </source>
</evidence>
<evidence type="ECO:0000256" key="6">
    <source>
        <dbReference type="ARBA" id="ARBA00012142"/>
    </source>
</evidence>
<dbReference type="PANTHER" id="PTHR11817">
    <property type="entry name" value="PYRUVATE KINASE"/>
    <property type="match status" value="1"/>
</dbReference>
<comment type="pathway">
    <text evidence="3 19">Carbohydrate degradation; glycolysis; pyruvate from D-glyceraldehyde 3-phosphate: step 5/5.</text>
</comment>
<dbReference type="Proteomes" id="UP001185922">
    <property type="component" value="Unassembled WGS sequence"/>
</dbReference>
<dbReference type="Proteomes" id="UP001185779">
    <property type="component" value="Unassembled WGS sequence"/>
</dbReference>
<dbReference type="InterPro" id="IPR015806">
    <property type="entry name" value="Pyrv_Knase_insert_dom_sf"/>
</dbReference>
<evidence type="ECO:0000256" key="4">
    <source>
        <dbReference type="ARBA" id="ARBA00008663"/>
    </source>
</evidence>
<dbReference type="PROSITE" id="PS00110">
    <property type="entry name" value="PYRUVATE_KINASE"/>
    <property type="match status" value="1"/>
</dbReference>
<evidence type="ECO:0000259" key="21">
    <source>
        <dbReference type="Pfam" id="PF02887"/>
    </source>
</evidence>
<keyword evidence="14" id="KW-0630">Potassium</keyword>
<dbReference type="EC" id="2.7.1.40" evidence="6 18"/>
<evidence type="ECO:0000259" key="20">
    <source>
        <dbReference type="Pfam" id="PF00224"/>
    </source>
</evidence>
<dbReference type="SUPFAM" id="SSF52935">
    <property type="entry name" value="PK C-terminal domain-like"/>
    <property type="match status" value="1"/>
</dbReference>
<accession>A0AAE4R7M0</accession>
<comment type="similarity">
    <text evidence="4 19">Belongs to the pyruvate kinase family.</text>
</comment>
<keyword evidence="8 19" id="KW-0808">Transferase</keyword>
<dbReference type="NCBIfam" id="NF004978">
    <property type="entry name" value="PRK06354.1"/>
    <property type="match status" value="1"/>
</dbReference>
<dbReference type="GO" id="GO:0005524">
    <property type="term" value="F:ATP binding"/>
    <property type="evidence" value="ECO:0007669"/>
    <property type="project" value="UniProtKB-KW"/>
</dbReference>
<feature type="domain" description="Pyruvate kinase C-terminal" evidence="21">
    <location>
        <begin position="356"/>
        <end position="467"/>
    </location>
</feature>
<evidence type="ECO:0000256" key="13">
    <source>
        <dbReference type="ARBA" id="ARBA00022842"/>
    </source>
</evidence>
<dbReference type="GO" id="GO:0016301">
    <property type="term" value="F:kinase activity"/>
    <property type="evidence" value="ECO:0007669"/>
    <property type="project" value="UniProtKB-KW"/>
</dbReference>
<evidence type="ECO:0000256" key="1">
    <source>
        <dbReference type="ARBA" id="ARBA00001946"/>
    </source>
</evidence>
<dbReference type="NCBIfam" id="NF004491">
    <property type="entry name" value="PRK05826.1"/>
    <property type="match status" value="1"/>
</dbReference>
<keyword evidence="24" id="KW-1185">Reference proteome</keyword>
<evidence type="ECO:0000256" key="5">
    <source>
        <dbReference type="ARBA" id="ARBA00011881"/>
    </source>
</evidence>
<dbReference type="AlphaFoldDB" id="A0AAE4R7M0"/>
<dbReference type="GO" id="GO:0004743">
    <property type="term" value="F:pyruvate kinase activity"/>
    <property type="evidence" value="ECO:0007669"/>
    <property type="project" value="UniProtKB-UniRule"/>
</dbReference>
<dbReference type="GeneID" id="77172377"/>